<feature type="region of interest" description="Disordered" evidence="1">
    <location>
        <begin position="1"/>
        <end position="401"/>
    </location>
</feature>
<proteinExistence type="predicted"/>
<feature type="compositionally biased region" description="Low complexity" evidence="1">
    <location>
        <begin position="1226"/>
        <end position="1241"/>
    </location>
</feature>
<evidence type="ECO:0000256" key="1">
    <source>
        <dbReference type="SAM" id="MobiDB-lite"/>
    </source>
</evidence>
<feature type="region of interest" description="Disordered" evidence="1">
    <location>
        <begin position="1095"/>
        <end position="1160"/>
    </location>
</feature>
<feature type="compositionally biased region" description="Low complexity" evidence="1">
    <location>
        <begin position="595"/>
        <end position="606"/>
    </location>
</feature>
<feature type="compositionally biased region" description="Polar residues" evidence="1">
    <location>
        <begin position="283"/>
        <end position="292"/>
    </location>
</feature>
<feature type="compositionally biased region" description="Polar residues" evidence="1">
    <location>
        <begin position="1063"/>
        <end position="1081"/>
    </location>
</feature>
<evidence type="ECO:0000313" key="2">
    <source>
        <dbReference type="EMBL" id="WWD02130.1"/>
    </source>
</evidence>
<dbReference type="RefSeq" id="XP_066080097.1">
    <property type="nucleotide sequence ID" value="XM_066224000.1"/>
</dbReference>
<feature type="compositionally biased region" description="Low complexity" evidence="1">
    <location>
        <begin position="773"/>
        <end position="785"/>
    </location>
</feature>
<feature type="compositionally biased region" description="Polar residues" evidence="1">
    <location>
        <begin position="339"/>
        <end position="352"/>
    </location>
</feature>
<dbReference type="Proteomes" id="UP001358614">
    <property type="component" value="Chromosome 1"/>
</dbReference>
<reference evidence="2 3" key="1">
    <citation type="submission" date="2024-01" db="EMBL/GenBank/DDBJ databases">
        <title>Comparative genomics of Cryptococcus and Kwoniella reveals pathogenesis evolution and contrasting modes of karyotype evolution via chromosome fusion or intercentromeric recombination.</title>
        <authorList>
            <person name="Coelho M.A."/>
            <person name="David-Palma M."/>
            <person name="Shea T."/>
            <person name="Bowers K."/>
            <person name="McGinley-Smith S."/>
            <person name="Mohammad A.W."/>
            <person name="Gnirke A."/>
            <person name="Yurkov A.M."/>
            <person name="Nowrousian M."/>
            <person name="Sun S."/>
            <person name="Cuomo C.A."/>
            <person name="Heitman J."/>
        </authorList>
    </citation>
    <scope>NUCLEOTIDE SEQUENCE [LARGE SCALE GENOMIC DNA]</scope>
    <source>
        <strain evidence="2 3">PYCC6329</strain>
    </source>
</reference>
<dbReference type="GeneID" id="91098972"/>
<feature type="compositionally biased region" description="Polar residues" evidence="1">
    <location>
        <begin position="365"/>
        <end position="389"/>
    </location>
</feature>
<feature type="region of interest" description="Disordered" evidence="1">
    <location>
        <begin position="498"/>
        <end position="523"/>
    </location>
</feature>
<organism evidence="2 3">
    <name type="scientific">Kwoniella europaea PYCC6329</name>
    <dbReference type="NCBI Taxonomy" id="1423913"/>
    <lineage>
        <taxon>Eukaryota</taxon>
        <taxon>Fungi</taxon>
        <taxon>Dikarya</taxon>
        <taxon>Basidiomycota</taxon>
        <taxon>Agaricomycotina</taxon>
        <taxon>Tremellomycetes</taxon>
        <taxon>Tremellales</taxon>
        <taxon>Cryptococcaceae</taxon>
        <taxon>Kwoniella</taxon>
    </lineage>
</organism>
<dbReference type="KEGG" id="ker:91098972"/>
<feature type="region of interest" description="Disordered" evidence="1">
    <location>
        <begin position="1192"/>
        <end position="1288"/>
    </location>
</feature>
<sequence>MSNPTPASVLTSSPDPLPSPPSLGSPTLPSSTNINTENEPPSVARRPTLHFPSLHLGSFDTLSTTQPFAPVGSSSSASPSRREFGGNIGITSGEAGPSSGGTSPLENHEQARAGSSHSLSVEPTRSSSYSSRSSSHRLHKGSIPPPLPPPTMALPPLPILSPISPIGPPASPSSYASKGIQSTMFQPRSTSSSSSSLAQPQQAGEGRRELPNVPARNRSLGHSLTIHVPGPSPLTPSPTDQEGNPLPSPILRNSPGVARRRTVIENTNTNLGSPVRVSGFTGSGNMTPPRDSSPTRDNKSPPIERGSILMPQPRPSPAIEQTSTMETPRRLEKKRSSTDLKNVNASPSSPSAKRSLPRPPKIDTTLPSKPSNSDLQQTVGPTSQMQTAMPSDLATAPHSRPQQIAVPSAPISMNDPQQKPNLTLPLTAPVPSSSWPPLNIARSPTSSKPPNIPVEPSAKPAFYQKHQANKSASSLPVVAGLADAGPFAGAFTKPIQASPKGVGLGRPSNQLSTTGQGRGPNIKPQEEICLECMMRDRDLADVVVSGEGVWERESDGDWRELEWKEQAILKSMGNLDDSPSLYRELVKAADESSQDSDSTSFSPPSTGNSTEDAQLKRELDARKKRKSLIRAKKREADWRIAKEVGWRGHKWEQGESGEGLPRGFRGTNGGKLTEEGIKAVMTKFPSASAHRYQTLQTYLRQQWHLVQEVRAQAQRLGRFPFPDDIVGSSSTVSSHEAQAIPRGAQPSHLSWDKYGRDINDQMRGVQTPIQGTPSLSVVRPSPSSPANLTALANPLRPAPIQRPLTHFLPDREPSLGTPRTPLYASPVSATPRSRHGKQGSSPGLLERQGAYEESNEELWSPGEESGAGLRPFSFAVRAGAAAGRDGGSDGHGGRRSLWGRFGGSVTSFFGGSQNGSGSMMDMHLGLDNERRNRSSSYNVNSHPRAVSMASPTRPSFFSRDSRCSSDVDVTMPRMSRAISHSRLSQMRLDDGEDEDEEEKPKKKGIKGFFKKMKPKGARTKSKSDLLARPDDEYRNEQPQPDTPLAPPPPLSYLVGNRKHNRNRSGSSSSILTDGQESTQGRRYSGSLPYAMRSVSAPMNGTASSSGGSLSASPTSSKFATSGPGKRESYASNRRRSFGVNELGEPLEQPGGDRRQSGMEMLSGNGTMTNGRGPYPSPDTSTIYDEPSSMYKNNHGLNFRPHNKTTSSLSNSSGTMAIETPPPALYNPSSFFNPQQQQQSQQAATIPPIDNKPIVRSPSEQLSPNRFKNLPPLPPGQESGPGVSGIGMTGSPDSFAAAFPDQEINLVGTIHDPKYLASSGVGYPSANGLIDFSTPIVGSPNSMRYQTSPSGRVNQYNGYPQPPHLQINANTHPIQNSQFPSAHARALATGRASFDQPSPRARVGGGNERVVKTMYGQPLMDDSSMMMGSGGQGGFPRDETKKKKGLKGFFGGSKAGRMA</sequence>
<feature type="compositionally biased region" description="Polar residues" evidence="1">
    <location>
        <begin position="113"/>
        <end position="124"/>
    </location>
</feature>
<keyword evidence="3" id="KW-1185">Reference proteome</keyword>
<feature type="region of interest" description="Disordered" evidence="1">
    <location>
        <begin position="587"/>
        <end position="618"/>
    </location>
</feature>
<accession>A0AAX4K935</accession>
<feature type="compositionally biased region" description="Polar residues" evidence="1">
    <location>
        <begin position="179"/>
        <end position="188"/>
    </location>
</feature>
<feature type="compositionally biased region" description="Basic and acidic residues" evidence="1">
    <location>
        <begin position="1021"/>
        <end position="1035"/>
    </location>
</feature>
<gene>
    <name evidence="2" type="ORF">V865_000168</name>
</gene>
<evidence type="ECO:0000313" key="3">
    <source>
        <dbReference type="Proteomes" id="UP001358614"/>
    </source>
</evidence>
<feature type="compositionally biased region" description="Basic and acidic residues" evidence="1">
    <location>
        <begin position="327"/>
        <end position="338"/>
    </location>
</feature>
<feature type="region of interest" description="Disordered" evidence="1">
    <location>
        <begin position="931"/>
        <end position="1083"/>
    </location>
</feature>
<dbReference type="EMBL" id="CP144089">
    <property type="protein sequence ID" value="WWD02130.1"/>
    <property type="molecule type" value="Genomic_DNA"/>
</dbReference>
<feature type="compositionally biased region" description="Pro residues" evidence="1">
    <location>
        <begin position="143"/>
        <end position="171"/>
    </location>
</feature>
<name>A0AAX4K935_9TREE</name>
<feature type="region of interest" description="Disordered" evidence="1">
    <location>
        <begin position="764"/>
        <end position="866"/>
    </location>
</feature>
<feature type="region of interest" description="Disordered" evidence="1">
    <location>
        <begin position="651"/>
        <end position="670"/>
    </location>
</feature>
<feature type="compositionally biased region" description="Basic residues" evidence="1">
    <location>
        <begin position="1001"/>
        <end position="1020"/>
    </location>
</feature>
<protein>
    <submittedName>
        <fullName evidence="2">Uncharacterized protein</fullName>
    </submittedName>
</protein>
<feature type="compositionally biased region" description="Gly residues" evidence="1">
    <location>
        <begin position="1447"/>
        <end position="1458"/>
    </location>
</feature>
<feature type="compositionally biased region" description="Polar residues" evidence="1">
    <location>
        <begin position="1203"/>
        <end position="1214"/>
    </location>
</feature>
<feature type="compositionally biased region" description="Low complexity" evidence="1">
    <location>
        <begin position="1100"/>
        <end position="1116"/>
    </location>
</feature>
<feature type="region of interest" description="Disordered" evidence="1">
    <location>
        <begin position="1419"/>
        <end position="1458"/>
    </location>
</feature>
<feature type="compositionally biased region" description="Pro residues" evidence="1">
    <location>
        <begin position="1040"/>
        <end position="1050"/>
    </location>
</feature>